<dbReference type="VEuPathDB" id="CryptoDB:CmeUKMEL1_08875"/>
<name>A0A2P4Z0X1_9CRYT</name>
<dbReference type="InterPro" id="IPR022672">
    <property type="entry name" value="Hexokinase_N"/>
</dbReference>
<comment type="similarity">
    <text evidence="3 11">Belongs to the hexokinase family.</text>
</comment>
<dbReference type="GO" id="GO:0005536">
    <property type="term" value="F:D-glucose binding"/>
    <property type="evidence" value="ECO:0007669"/>
    <property type="project" value="InterPro"/>
</dbReference>
<evidence type="ECO:0000256" key="8">
    <source>
        <dbReference type="ARBA" id="ARBA00023152"/>
    </source>
</evidence>
<dbReference type="Gene3D" id="3.30.420.40">
    <property type="match status" value="1"/>
</dbReference>
<evidence type="ECO:0000256" key="5">
    <source>
        <dbReference type="ARBA" id="ARBA00022741"/>
    </source>
</evidence>
<dbReference type="GO" id="GO:0005829">
    <property type="term" value="C:cytosol"/>
    <property type="evidence" value="ECO:0007669"/>
    <property type="project" value="TreeGrafter"/>
</dbReference>
<evidence type="ECO:0000259" key="13">
    <source>
        <dbReference type="Pfam" id="PF03727"/>
    </source>
</evidence>
<accession>A0A2P4Z0X1</accession>
<protein>
    <recommendedName>
        <fullName evidence="11">Phosphotransferase</fullName>
        <ecNumber evidence="11">2.7.1.-</ecNumber>
    </recommendedName>
</protein>
<organism evidence="14 15">
    <name type="scientific">Cryptosporidium meleagridis</name>
    <dbReference type="NCBI Taxonomy" id="93969"/>
    <lineage>
        <taxon>Eukaryota</taxon>
        <taxon>Sar</taxon>
        <taxon>Alveolata</taxon>
        <taxon>Apicomplexa</taxon>
        <taxon>Conoidasida</taxon>
        <taxon>Coccidia</taxon>
        <taxon>Eucoccidiorida</taxon>
        <taxon>Eimeriorina</taxon>
        <taxon>Cryptosporidiidae</taxon>
        <taxon>Cryptosporidium</taxon>
    </lineage>
</organism>
<dbReference type="InterPro" id="IPR022673">
    <property type="entry name" value="Hexokinase_C"/>
</dbReference>
<evidence type="ECO:0000256" key="2">
    <source>
        <dbReference type="ARBA" id="ARBA00005028"/>
    </source>
</evidence>
<dbReference type="Gene3D" id="3.40.367.20">
    <property type="match status" value="1"/>
</dbReference>
<evidence type="ECO:0000256" key="6">
    <source>
        <dbReference type="ARBA" id="ARBA00022777"/>
    </source>
</evidence>
<dbReference type="Pfam" id="PF03727">
    <property type="entry name" value="Hexokinase_2"/>
    <property type="match status" value="1"/>
</dbReference>
<feature type="domain" description="Hexokinase C-terminal" evidence="13">
    <location>
        <begin position="283"/>
        <end position="513"/>
    </location>
</feature>
<dbReference type="GO" id="GO:0005524">
    <property type="term" value="F:ATP binding"/>
    <property type="evidence" value="ECO:0007669"/>
    <property type="project" value="UniProtKB-UniRule"/>
</dbReference>
<gene>
    <name evidence="14" type="ORF">CmeUKMEL1_08875</name>
</gene>
<keyword evidence="15" id="KW-1185">Reference proteome</keyword>
<dbReference type="GO" id="GO:0001678">
    <property type="term" value="P:intracellular glucose homeostasis"/>
    <property type="evidence" value="ECO:0007669"/>
    <property type="project" value="InterPro"/>
</dbReference>
<reference evidence="14 15" key="1">
    <citation type="submission" date="2014-04" db="EMBL/GenBank/DDBJ databases">
        <title>Comparative Genomics of Cryptosporidium Species.</title>
        <authorList>
            <person name="Silva J.C."/>
            <person name="Su Q."/>
            <person name="Chalmers R."/>
            <person name="Chibucos M.C."/>
            <person name="Elwin K."/>
            <person name="Godinez A."/>
            <person name="Guo F."/>
            <person name="Huynh K."/>
            <person name="Orvis J."/>
            <person name="Ott S."/>
            <person name="Sadzewicz L."/>
            <person name="Sengamalay N."/>
            <person name="Shetty A."/>
            <person name="Sun M."/>
            <person name="Tallon L."/>
            <person name="Xiao L."/>
            <person name="Zhang H."/>
            <person name="Fraser C.M."/>
            <person name="Zhu G."/>
            <person name="Kissinger J."/>
            <person name="Widmer G."/>
        </authorList>
    </citation>
    <scope>NUCLEOTIDE SEQUENCE [LARGE SCALE GENOMIC DNA]</scope>
    <source>
        <strain evidence="14 15">UKMEL1</strain>
    </source>
</reference>
<comment type="catalytic activity">
    <reaction evidence="10">
        <text>D-fructose + ATP = D-fructose 6-phosphate + ADP + H(+)</text>
        <dbReference type="Rhea" id="RHEA:16125"/>
        <dbReference type="ChEBI" id="CHEBI:15378"/>
        <dbReference type="ChEBI" id="CHEBI:30616"/>
        <dbReference type="ChEBI" id="CHEBI:37721"/>
        <dbReference type="ChEBI" id="CHEBI:61527"/>
        <dbReference type="ChEBI" id="CHEBI:456216"/>
        <dbReference type="EC" id="2.7.1.1"/>
    </reaction>
    <physiologicalReaction direction="left-to-right" evidence="10">
        <dbReference type="Rhea" id="RHEA:16126"/>
    </physiologicalReaction>
</comment>
<dbReference type="GO" id="GO:0006006">
    <property type="term" value="P:glucose metabolic process"/>
    <property type="evidence" value="ECO:0007669"/>
    <property type="project" value="TreeGrafter"/>
</dbReference>
<dbReference type="EC" id="2.7.1.-" evidence="11"/>
<evidence type="ECO:0000256" key="1">
    <source>
        <dbReference type="ARBA" id="ARBA00004888"/>
    </source>
</evidence>
<feature type="domain" description="Hexokinase N-terminal" evidence="12">
    <location>
        <begin position="14"/>
        <end position="254"/>
    </location>
</feature>
<keyword evidence="4 11" id="KW-0808">Transferase</keyword>
<evidence type="ECO:0000256" key="9">
    <source>
        <dbReference type="ARBA" id="ARBA00044613"/>
    </source>
</evidence>
<keyword evidence="7 11" id="KW-0067">ATP-binding</keyword>
<dbReference type="GO" id="GO:0008865">
    <property type="term" value="F:fructokinase activity"/>
    <property type="evidence" value="ECO:0007669"/>
    <property type="project" value="TreeGrafter"/>
</dbReference>
<dbReference type="InterPro" id="IPR043129">
    <property type="entry name" value="ATPase_NBD"/>
</dbReference>
<dbReference type="CDD" id="cd24000">
    <property type="entry name" value="ASKHA_NBD_HK"/>
    <property type="match status" value="1"/>
</dbReference>
<dbReference type="GO" id="GO:0005739">
    <property type="term" value="C:mitochondrion"/>
    <property type="evidence" value="ECO:0007669"/>
    <property type="project" value="TreeGrafter"/>
</dbReference>
<dbReference type="PRINTS" id="PR00475">
    <property type="entry name" value="HEXOKINASE"/>
</dbReference>
<dbReference type="Pfam" id="PF00349">
    <property type="entry name" value="Hexokinase_1"/>
    <property type="match status" value="1"/>
</dbReference>
<evidence type="ECO:0000256" key="4">
    <source>
        <dbReference type="ARBA" id="ARBA00022679"/>
    </source>
</evidence>
<sequence length="519" mass="58523">MEEEGQANKLFDLYEEYFFLSNLKLLELVDDFYKSLEDGLENHANRLKIDKYHSNYRPFKVLDSCVDKLPTGKEKGVYYAIDMGGTNLRCVRVNLLGNGQSETKFKKVKLSEMKVSSTRKVVNGNKISKIDQGDVNIFDKTVSSETMFNSIAIFFNEFLDECGDLNDLTNGNNVGNLPLEVGFTFSFPIVQSKIASAELVIWTKEIETGRLTDDPVEGKDIGNLLNLAFKRNGVPAQCKCVLNDTVGTLISAMYDLNINNHCDSNHSLKVNLPSNLSENQPLIGIVVGTGVNACYLEPNSSQFGYKGVIINTECGDFYSTKLPITDCDYSLDWFSDNRGEQIFEKMISGTYLGEISRLLIINFLKNKTPEIFFQKNSFKTEHIARIISHFNDNHKKYNRDHDLKSIENYLKETFSLNIDHNSTYIIAKISQMVLRRAASLVSAIIAAFFKRFNKPRNQITIAIDGSVWTKIPKFQKYVKDSLSSLIQEKEDLGSIHFYESDDGSGRGAAILASTTVNTH</sequence>
<dbReference type="UniPathway" id="UPA00109">
    <property type="reaction ID" value="UER00180"/>
</dbReference>
<evidence type="ECO:0000313" key="15">
    <source>
        <dbReference type="Proteomes" id="UP000236928"/>
    </source>
</evidence>
<comment type="pathway">
    <text evidence="1">Carbohydrate degradation; glycolysis; D-glyceraldehyde 3-phosphate and glycerone phosphate from D-glucose: step 1/4.</text>
</comment>
<evidence type="ECO:0000256" key="7">
    <source>
        <dbReference type="ARBA" id="ARBA00022840"/>
    </source>
</evidence>
<dbReference type="PANTHER" id="PTHR19443">
    <property type="entry name" value="HEXOKINASE"/>
    <property type="match status" value="1"/>
</dbReference>
<dbReference type="PANTHER" id="PTHR19443:SF16">
    <property type="entry name" value="HEXOKINASE TYPE 1-RELATED"/>
    <property type="match status" value="1"/>
</dbReference>
<evidence type="ECO:0000256" key="3">
    <source>
        <dbReference type="ARBA" id="ARBA00009225"/>
    </source>
</evidence>
<comment type="caution">
    <text evidence="14">The sequence shown here is derived from an EMBL/GenBank/DDBJ whole genome shotgun (WGS) entry which is preliminary data.</text>
</comment>
<evidence type="ECO:0000259" key="12">
    <source>
        <dbReference type="Pfam" id="PF00349"/>
    </source>
</evidence>
<evidence type="ECO:0000256" key="11">
    <source>
        <dbReference type="RuleBase" id="RU362007"/>
    </source>
</evidence>
<dbReference type="EMBL" id="JIBK01000020">
    <property type="protein sequence ID" value="POM83734.1"/>
    <property type="molecule type" value="Genomic_DNA"/>
</dbReference>
<dbReference type="SUPFAM" id="SSF53067">
    <property type="entry name" value="Actin-like ATPase domain"/>
    <property type="match status" value="2"/>
</dbReference>
<proteinExistence type="inferred from homology"/>
<dbReference type="AlphaFoldDB" id="A0A2P4Z0X1"/>
<dbReference type="GO" id="GO:0004340">
    <property type="term" value="F:glucokinase activity"/>
    <property type="evidence" value="ECO:0007669"/>
    <property type="project" value="TreeGrafter"/>
</dbReference>
<comment type="pathway">
    <text evidence="2">Carbohydrate metabolism; hexose metabolism.</text>
</comment>
<dbReference type="PROSITE" id="PS51748">
    <property type="entry name" value="HEXOKINASE_2"/>
    <property type="match status" value="1"/>
</dbReference>
<dbReference type="Proteomes" id="UP000236928">
    <property type="component" value="Unassembled WGS sequence"/>
</dbReference>
<keyword evidence="6 11" id="KW-0418">Kinase</keyword>
<dbReference type="OrthoDB" id="419537at2759"/>
<comment type="catalytic activity">
    <reaction evidence="9">
        <text>a D-hexose + ATP = a D-hexose 6-phosphate + ADP + H(+)</text>
        <dbReference type="Rhea" id="RHEA:22740"/>
        <dbReference type="ChEBI" id="CHEBI:4194"/>
        <dbReference type="ChEBI" id="CHEBI:15378"/>
        <dbReference type="ChEBI" id="CHEBI:30616"/>
        <dbReference type="ChEBI" id="CHEBI:229467"/>
        <dbReference type="ChEBI" id="CHEBI:456216"/>
        <dbReference type="EC" id="2.7.1.1"/>
    </reaction>
    <physiologicalReaction direction="left-to-right" evidence="9">
        <dbReference type="Rhea" id="RHEA:22741"/>
    </physiologicalReaction>
</comment>
<dbReference type="InterPro" id="IPR001312">
    <property type="entry name" value="Hexokinase"/>
</dbReference>
<keyword evidence="5 11" id="KW-0547">Nucleotide-binding</keyword>
<evidence type="ECO:0000313" key="14">
    <source>
        <dbReference type="EMBL" id="POM83734.1"/>
    </source>
</evidence>
<keyword evidence="8 11" id="KW-0324">Glycolysis</keyword>
<evidence type="ECO:0000256" key="10">
    <source>
        <dbReference type="ARBA" id="ARBA00047905"/>
    </source>
</evidence>
<dbReference type="GO" id="GO:0006096">
    <property type="term" value="P:glycolytic process"/>
    <property type="evidence" value="ECO:0007669"/>
    <property type="project" value="UniProtKB-UniPathway"/>
</dbReference>